<dbReference type="EMBL" id="FXXQ01000007">
    <property type="protein sequence ID" value="SMX24265.1"/>
    <property type="molecule type" value="Genomic_DNA"/>
</dbReference>
<dbReference type="Proteomes" id="UP000201838">
    <property type="component" value="Unassembled WGS sequence"/>
</dbReference>
<evidence type="ECO:0000313" key="1">
    <source>
        <dbReference type="EMBL" id="SMX24265.1"/>
    </source>
</evidence>
<keyword evidence="2" id="KW-1185">Reference proteome</keyword>
<name>A0A238J270_9RHOB</name>
<gene>
    <name evidence="1" type="ORF">BOA8489_02388</name>
</gene>
<dbReference type="AlphaFoldDB" id="A0A238J270"/>
<reference evidence="2" key="1">
    <citation type="submission" date="2017-05" db="EMBL/GenBank/DDBJ databases">
        <authorList>
            <person name="Rodrigo-Torres L."/>
            <person name="Arahal R. D."/>
            <person name="Lucena T."/>
        </authorList>
    </citation>
    <scope>NUCLEOTIDE SEQUENCE [LARGE SCALE GENOMIC DNA]</scope>
    <source>
        <strain evidence="2">CECT 8489</strain>
    </source>
</reference>
<accession>A0A238J270</accession>
<protein>
    <submittedName>
        <fullName evidence="1">Uncharacterized protein</fullName>
    </submittedName>
</protein>
<proteinExistence type="predicted"/>
<sequence length="57" mass="6357">MAIMIGMALGALVFSFILSLLANIRDSRPEKTVYEVWLDGVANDNVVPQRRDFSNCV</sequence>
<evidence type="ECO:0000313" key="2">
    <source>
        <dbReference type="Proteomes" id="UP000201838"/>
    </source>
</evidence>
<organism evidence="1 2">
    <name type="scientific">Boseongicola aestuarii</name>
    <dbReference type="NCBI Taxonomy" id="1470561"/>
    <lineage>
        <taxon>Bacteria</taxon>
        <taxon>Pseudomonadati</taxon>
        <taxon>Pseudomonadota</taxon>
        <taxon>Alphaproteobacteria</taxon>
        <taxon>Rhodobacterales</taxon>
        <taxon>Paracoccaceae</taxon>
        <taxon>Boseongicola</taxon>
    </lineage>
</organism>